<dbReference type="InterPro" id="IPR000537">
    <property type="entry name" value="UbiA_prenyltransferase"/>
</dbReference>
<feature type="transmembrane region" description="Helical" evidence="7">
    <location>
        <begin position="218"/>
        <end position="240"/>
    </location>
</feature>
<dbReference type="Gene3D" id="1.20.120.1780">
    <property type="entry name" value="UbiA prenyltransferase"/>
    <property type="match status" value="1"/>
</dbReference>
<evidence type="ECO:0000256" key="3">
    <source>
        <dbReference type="ARBA" id="ARBA00022679"/>
    </source>
</evidence>
<evidence type="ECO:0000256" key="2">
    <source>
        <dbReference type="ARBA" id="ARBA00005985"/>
    </source>
</evidence>
<feature type="transmembrane region" description="Helical" evidence="7">
    <location>
        <begin position="126"/>
        <end position="149"/>
    </location>
</feature>
<dbReference type="NCBIfam" id="NF009525">
    <property type="entry name" value="PRK12887.1"/>
    <property type="match status" value="1"/>
</dbReference>
<keyword evidence="3" id="KW-0808">Transferase</keyword>
<keyword evidence="6 7" id="KW-0472">Membrane</keyword>
<comment type="subcellular location">
    <subcellularLocation>
        <location evidence="1">Membrane</location>
        <topology evidence="1">Multi-pass membrane protein</topology>
    </subcellularLocation>
</comment>
<organism evidence="9 10">
    <name type="scientific">Prymnesium parvum</name>
    <name type="common">Toxic golden alga</name>
    <dbReference type="NCBI Taxonomy" id="97485"/>
    <lineage>
        <taxon>Eukaryota</taxon>
        <taxon>Haptista</taxon>
        <taxon>Haptophyta</taxon>
        <taxon>Prymnesiophyceae</taxon>
        <taxon>Prymnesiales</taxon>
        <taxon>Prymnesiaceae</taxon>
        <taxon>Prymnesium</taxon>
    </lineage>
</organism>
<dbReference type="Pfam" id="PF01040">
    <property type="entry name" value="UbiA"/>
    <property type="match status" value="1"/>
</dbReference>
<feature type="transmembrane region" description="Helical" evidence="7">
    <location>
        <begin position="193"/>
        <end position="211"/>
    </location>
</feature>
<dbReference type="AlphaFoldDB" id="A0AB34ILX9"/>
<proteinExistence type="inferred from homology"/>
<reference evidence="9 10" key="1">
    <citation type="journal article" date="2024" name="Science">
        <title>Giant polyketide synthase enzymes in the biosynthesis of giant marine polyether toxins.</title>
        <authorList>
            <person name="Fallon T.R."/>
            <person name="Shende V.V."/>
            <person name="Wierzbicki I.H."/>
            <person name="Pendleton A.L."/>
            <person name="Watervoot N.F."/>
            <person name="Auber R.P."/>
            <person name="Gonzalez D.J."/>
            <person name="Wisecaver J.H."/>
            <person name="Moore B.S."/>
        </authorList>
    </citation>
    <scope>NUCLEOTIDE SEQUENCE [LARGE SCALE GENOMIC DNA]</scope>
    <source>
        <strain evidence="9 10">12B1</strain>
    </source>
</reference>
<feature type="transmembrane region" description="Helical" evidence="7">
    <location>
        <begin position="252"/>
        <end position="273"/>
    </location>
</feature>
<dbReference type="InterPro" id="IPR044502">
    <property type="entry name" value="AtHST-like"/>
</dbReference>
<sequence length="378" mass="40461">MAPSSACSRRGSLRLAALLALCVCSRPVQPLAAPLAAPPRLPRVCSRTGQPLASPPRLPRARAHCCAGEAAPSLASRAAEAAGAVYRFSRPHTIRGTLLACFTGVGRALVETPVEWALVPTMLPRAGLGVLALLLGNLFIVGINQIYDVDIDLVNKPFLPIAAGRISPRAAWALVVGSGLAGLAVVKTCFNPLIFYLYLFGTLIGGLYSVPPFQLKRFPLAAGITIAVCRGFLLNFGVYYATREALGLGWLWSAPVAFLARFMTIFASVIAVTKDLPDVEGDRKGGIQTFASRYGTKKVAVAASAALMLNYVGAIATACLAAPGTFKRWFMVSGHAAAAVWLAISTIKLKADSAKSIKQYYKQIWNLFYFEYMMYPFI</sequence>
<evidence type="ECO:0000313" key="10">
    <source>
        <dbReference type="Proteomes" id="UP001515480"/>
    </source>
</evidence>
<gene>
    <name evidence="9" type="ORF">AB1Y20_011467</name>
</gene>
<feature type="transmembrane region" description="Helical" evidence="7">
    <location>
        <begin position="170"/>
        <end position="187"/>
    </location>
</feature>
<evidence type="ECO:0000256" key="8">
    <source>
        <dbReference type="SAM" id="SignalP"/>
    </source>
</evidence>
<dbReference type="GO" id="GO:0016020">
    <property type="term" value="C:membrane"/>
    <property type="evidence" value="ECO:0007669"/>
    <property type="project" value="UniProtKB-SubCell"/>
</dbReference>
<dbReference type="InterPro" id="IPR044878">
    <property type="entry name" value="UbiA_sf"/>
</dbReference>
<feature type="transmembrane region" description="Helical" evidence="7">
    <location>
        <begin position="299"/>
        <end position="323"/>
    </location>
</feature>
<dbReference type="EMBL" id="JBGBPQ010000022">
    <property type="protein sequence ID" value="KAL1503416.1"/>
    <property type="molecule type" value="Genomic_DNA"/>
</dbReference>
<comment type="caution">
    <text evidence="9">The sequence shown here is derived from an EMBL/GenBank/DDBJ whole genome shotgun (WGS) entry which is preliminary data.</text>
</comment>
<dbReference type="GO" id="GO:0004659">
    <property type="term" value="F:prenyltransferase activity"/>
    <property type="evidence" value="ECO:0007669"/>
    <property type="project" value="InterPro"/>
</dbReference>
<evidence type="ECO:0000256" key="6">
    <source>
        <dbReference type="ARBA" id="ARBA00023136"/>
    </source>
</evidence>
<protein>
    <submittedName>
        <fullName evidence="9">Uncharacterized protein</fullName>
    </submittedName>
</protein>
<keyword evidence="5 7" id="KW-1133">Transmembrane helix</keyword>
<dbReference type="Gene3D" id="1.10.357.140">
    <property type="entry name" value="UbiA prenyltransferase"/>
    <property type="match status" value="1"/>
</dbReference>
<evidence type="ECO:0000256" key="4">
    <source>
        <dbReference type="ARBA" id="ARBA00022692"/>
    </source>
</evidence>
<evidence type="ECO:0000256" key="5">
    <source>
        <dbReference type="ARBA" id="ARBA00022989"/>
    </source>
</evidence>
<evidence type="ECO:0000256" key="7">
    <source>
        <dbReference type="SAM" id="Phobius"/>
    </source>
</evidence>
<dbReference type="CDD" id="cd13960">
    <property type="entry name" value="PT_UbiA_HPT1"/>
    <property type="match status" value="1"/>
</dbReference>
<accession>A0AB34ILX9</accession>
<dbReference type="PANTHER" id="PTHR43009">
    <property type="entry name" value="HOMOGENTISATE SOLANESYLTRANSFERASE, CHLOROPLASTIC"/>
    <property type="match status" value="1"/>
</dbReference>
<keyword evidence="4 7" id="KW-0812">Transmembrane</keyword>
<feature type="chain" id="PRO_5044321480" evidence="8">
    <location>
        <begin position="31"/>
        <end position="378"/>
    </location>
</feature>
<name>A0AB34ILX9_PRYPA</name>
<evidence type="ECO:0000313" key="9">
    <source>
        <dbReference type="EMBL" id="KAL1503416.1"/>
    </source>
</evidence>
<comment type="similarity">
    <text evidence="2">Belongs to the UbiA prenyltransferase family.</text>
</comment>
<keyword evidence="10" id="KW-1185">Reference proteome</keyword>
<dbReference type="Proteomes" id="UP001515480">
    <property type="component" value="Unassembled WGS sequence"/>
</dbReference>
<dbReference type="PANTHER" id="PTHR43009:SF7">
    <property type="entry name" value="HOMOGENTISATE GERANYLGERANYLTRANSFERASE, CHLOROPLASTIC"/>
    <property type="match status" value="1"/>
</dbReference>
<keyword evidence="8" id="KW-0732">Signal</keyword>
<feature type="signal peptide" evidence="8">
    <location>
        <begin position="1"/>
        <end position="30"/>
    </location>
</feature>
<evidence type="ECO:0000256" key="1">
    <source>
        <dbReference type="ARBA" id="ARBA00004141"/>
    </source>
</evidence>